<keyword evidence="3" id="KW-1185">Reference proteome</keyword>
<evidence type="ECO:0000313" key="3">
    <source>
        <dbReference type="Proteomes" id="UP000295530"/>
    </source>
</evidence>
<reference evidence="2 3" key="1">
    <citation type="submission" date="2019-03" db="EMBL/GenBank/DDBJ databases">
        <title>Genomic analyses of the natural microbiome of Caenorhabditis elegans.</title>
        <authorList>
            <person name="Samuel B."/>
        </authorList>
    </citation>
    <scope>NUCLEOTIDE SEQUENCE [LARGE SCALE GENOMIC DNA]</scope>
    <source>
        <strain evidence="2 3">BIGb0156</strain>
    </source>
</reference>
<keyword evidence="1" id="KW-0175">Coiled coil</keyword>
<dbReference type="OrthoDB" id="6624629at2"/>
<dbReference type="AlphaFoldDB" id="A0A4R6EN62"/>
<feature type="coiled-coil region" evidence="1">
    <location>
        <begin position="83"/>
        <end position="110"/>
    </location>
</feature>
<dbReference type="RefSeq" id="WP_133460454.1">
    <property type="nucleotide sequence ID" value="NZ_SNVX01000002.1"/>
</dbReference>
<accession>A0A4R6EN62</accession>
<name>A0A4R6EN62_SCAGO</name>
<proteinExistence type="predicted"/>
<evidence type="ECO:0000256" key="1">
    <source>
        <dbReference type="SAM" id="Coils"/>
    </source>
</evidence>
<comment type="caution">
    <text evidence="2">The sequence shown here is derived from an EMBL/GenBank/DDBJ whole genome shotgun (WGS) entry which is preliminary data.</text>
</comment>
<dbReference type="Proteomes" id="UP000295530">
    <property type="component" value="Unassembled WGS sequence"/>
</dbReference>
<evidence type="ECO:0000313" key="2">
    <source>
        <dbReference type="EMBL" id="TDN60660.1"/>
    </source>
</evidence>
<protein>
    <submittedName>
        <fullName evidence="2">Uncharacterized protein</fullName>
    </submittedName>
</protein>
<sequence>MITALKENANFNVPALKDDKLSSINTYDVMKFHSNYRDESAIARIIEIHFLNKLRVKGEKLSVLTGLKTPETATDAQEINLLLSRYVQLCRKEEEELSFLQREASNAEAVLTGISTSMGSSSIAEAKSKSSSRSIRAEATHRYDMALARLQKHKDRLSMLKRLPGLLADEAELIGKGIDRRVLNSFPASSRIPNGFLSVFQVAQTKSFIQAVLDQLDRLTTAVDYIVKNCTFPTDKHQLIHCGVEKTQAYRDYYQVGNEFLPAIMTAREYVDYIVKNNSFTELKKKYFS</sequence>
<dbReference type="EMBL" id="SNVX01000002">
    <property type="protein sequence ID" value="TDN60660.1"/>
    <property type="molecule type" value="Genomic_DNA"/>
</dbReference>
<gene>
    <name evidence="2" type="ORF">EC847_102237</name>
</gene>
<organism evidence="2 3">
    <name type="scientific">Scandinavium goeteborgense</name>
    <dbReference type="NCBI Taxonomy" id="1851514"/>
    <lineage>
        <taxon>Bacteria</taxon>
        <taxon>Pseudomonadati</taxon>
        <taxon>Pseudomonadota</taxon>
        <taxon>Gammaproteobacteria</taxon>
        <taxon>Enterobacterales</taxon>
        <taxon>Enterobacteriaceae</taxon>
        <taxon>Scandinavium</taxon>
    </lineage>
</organism>